<dbReference type="Proteomes" id="UP001155380">
    <property type="component" value="Unassembled WGS sequence"/>
</dbReference>
<dbReference type="InterPro" id="IPR010640">
    <property type="entry name" value="Low_temperature_requirement_A"/>
</dbReference>
<sequence>MSEHTENSKPQFRAQTVELFFDLVFVYTITRITHLVEHAHGAVDYLHAFAVLMLVWWMYGGYIWLTNHAHTPKAMRLVLVAAMAGFMVMALTASATGGSGSLIFGMAYLFIVVLHFAAFAAQGGRAAAMAMLRIVPFNLLAALLVLAGGMMDAEWSWVLLLAPAALYLSVAAMNTGEGFALDPAHFVERHGLLLIIVLGETIIAVGTGIGDAPLDVHTIARLVLGIALIALLWWSYFDADDALAEHIMLAADNRRRTRIALFGYTIGHLAMIAGLILVAAGLKAAVGAPGGAEGHGSEMLLATGVAVYLAADVFFRRLAGLAPVMVRLVAALVFALVPLLHLPLHGAVLIAVLAAGIVLVLLTEATLSRGRSALLRAE</sequence>
<evidence type="ECO:0000256" key="1">
    <source>
        <dbReference type="SAM" id="Phobius"/>
    </source>
</evidence>
<protein>
    <submittedName>
        <fullName evidence="2">Low temperature requirement protein A</fullName>
    </submittedName>
</protein>
<evidence type="ECO:0000313" key="2">
    <source>
        <dbReference type="EMBL" id="MCO5955715.1"/>
    </source>
</evidence>
<reference evidence="2" key="1">
    <citation type="submission" date="2022-06" db="EMBL/GenBank/DDBJ databases">
        <authorList>
            <person name="Sun Q."/>
        </authorList>
    </citation>
    <scope>NUCLEOTIDE SEQUENCE</scope>
    <source>
        <strain evidence="2">S101</strain>
    </source>
</reference>
<feature type="transmembrane region" description="Helical" evidence="1">
    <location>
        <begin position="192"/>
        <end position="210"/>
    </location>
</feature>
<feature type="transmembrane region" description="Helical" evidence="1">
    <location>
        <begin position="294"/>
        <end position="311"/>
    </location>
</feature>
<proteinExistence type="predicted"/>
<keyword evidence="1" id="KW-0472">Membrane</keyword>
<name>A0AAJ1F3N3_9HYPH</name>
<feature type="transmembrane region" description="Helical" evidence="1">
    <location>
        <begin position="102"/>
        <end position="120"/>
    </location>
</feature>
<feature type="transmembrane region" description="Helical" evidence="1">
    <location>
        <begin position="157"/>
        <end position="180"/>
    </location>
</feature>
<keyword evidence="1" id="KW-1133">Transmembrane helix</keyword>
<organism evidence="2 3">
    <name type="scientific">Ciceribacter sichuanensis</name>
    <dbReference type="NCBI Taxonomy" id="2949647"/>
    <lineage>
        <taxon>Bacteria</taxon>
        <taxon>Pseudomonadati</taxon>
        <taxon>Pseudomonadota</taxon>
        <taxon>Alphaproteobacteria</taxon>
        <taxon>Hyphomicrobiales</taxon>
        <taxon>Rhizobiaceae</taxon>
        <taxon>Ciceribacter</taxon>
    </lineage>
</organism>
<feature type="transmembrane region" description="Helical" evidence="1">
    <location>
        <begin position="258"/>
        <end position="282"/>
    </location>
</feature>
<dbReference type="Pfam" id="PF06772">
    <property type="entry name" value="LtrA"/>
    <property type="match status" value="1"/>
</dbReference>
<dbReference type="PANTHER" id="PTHR36840:SF1">
    <property type="entry name" value="BLL5714 PROTEIN"/>
    <property type="match status" value="1"/>
</dbReference>
<feature type="transmembrane region" description="Helical" evidence="1">
    <location>
        <begin position="132"/>
        <end position="151"/>
    </location>
</feature>
<evidence type="ECO:0000313" key="3">
    <source>
        <dbReference type="Proteomes" id="UP001155380"/>
    </source>
</evidence>
<keyword evidence="1" id="KW-0812">Transmembrane</keyword>
<feature type="transmembrane region" description="Helical" evidence="1">
    <location>
        <begin position="216"/>
        <end position="237"/>
    </location>
</feature>
<feature type="transmembrane region" description="Helical" evidence="1">
    <location>
        <begin position="77"/>
        <end position="96"/>
    </location>
</feature>
<accession>A0AAJ1F3N3</accession>
<feature type="transmembrane region" description="Helical" evidence="1">
    <location>
        <begin position="45"/>
        <end position="65"/>
    </location>
</feature>
<feature type="transmembrane region" description="Helical" evidence="1">
    <location>
        <begin position="318"/>
        <end position="340"/>
    </location>
</feature>
<dbReference type="RefSeq" id="WP_250912446.1">
    <property type="nucleotide sequence ID" value="NZ_JAMXLX010000001.1"/>
</dbReference>
<gene>
    <name evidence="2" type="ORF">NBH21_02920</name>
</gene>
<feature type="transmembrane region" description="Helical" evidence="1">
    <location>
        <begin position="346"/>
        <end position="367"/>
    </location>
</feature>
<dbReference type="EMBL" id="JAMXLX010000001">
    <property type="protein sequence ID" value="MCO5955715.1"/>
    <property type="molecule type" value="Genomic_DNA"/>
</dbReference>
<dbReference type="PANTHER" id="PTHR36840">
    <property type="entry name" value="BLL5714 PROTEIN"/>
    <property type="match status" value="1"/>
</dbReference>
<dbReference type="AlphaFoldDB" id="A0AAJ1F3N3"/>
<comment type="caution">
    <text evidence="2">The sequence shown here is derived from an EMBL/GenBank/DDBJ whole genome shotgun (WGS) entry which is preliminary data.</text>
</comment>